<comment type="caution">
    <text evidence="2">The sequence shown here is derived from an EMBL/GenBank/DDBJ whole genome shotgun (WGS) entry which is preliminary data.</text>
</comment>
<feature type="compositionally biased region" description="Basic residues" evidence="1">
    <location>
        <begin position="1021"/>
        <end position="1034"/>
    </location>
</feature>
<dbReference type="AlphaFoldDB" id="A0AAD8XVQ9"/>
<feature type="region of interest" description="Disordered" evidence="1">
    <location>
        <begin position="835"/>
        <end position="974"/>
    </location>
</feature>
<sequence>MQALQMNNYGAASDILRLDILNKFGGVYADVDYFCVGCLDDLMSGPSQFFCGASNTGCVELNNGLMACRKGGHPIVTEMIDLIHDYFENELSKENKQESVISMLSSFLDATTLNALESTQRLSNDQDFEARKCVRRVRHENLTRSSTALIATQRRDDAPSEADSYERATAFLSGWIEDSFLIPTAKATQPPQHHQRRFSPPVPDLPLPSGTLRRRNTFSDSNDGNTTEEAINSLVSSLRTSLMLHEQHQNQNRSSQRGIASPSCVGAVFGGGVVGGVPPPPFARPTVTQQPLASHQQGEVAPSRRSAAASTRSTRRRGRSTEDDTARPQSSDIKNKHGSKQHSSSSSSKHERSSKRPPYSRRHTIDCDRSITSSNSSCASIIPPSRSGESLLRERPANIDGLDEGVLHFSVSMSSLYDRQRRSRSSSRRRVHWSSRSDDDLLSPSPRRQHSGDRSKKEDPPTMVVSLPWTDHAGNAGHYTGEVNTLIQPHGSGALQYDCGKVVKGLWNNGNPTTRTSSASKSSPAVAMEAVKNDGTTATASGNAPTSRKKGDEKKSSSKPSNHPTKTKSSRKKSKRHTNKATEDKLSTAETTKSTSLTQPPAQPSLDRLSDLDGPPNFDLGDTFHSSKYQIIESNPTKALHLISQLRIHDFAWILRSSCEWTYAIIADFPEDSGEEASIRFLASISLLQFQRNSSNITSTMYKVIESHADAPSETDSYERASAFLSGWIEDSLLVPTGKAAQPPQRHRLLSPPGLDLPLPSSRALRRRITVSNGDNINSLVSSLQTSLMLHEHQNQNRPTNHSARVRLNLSPTYVGTVLHKEPSSRRGRAAIIPTLPFCKRPQQPSVPSSSNPPGRDHQQGGVPSVRSASAAPSQTRRHSRTIPCSSLRHRSSSGGGQRRRSCDDTPSTSQSEDVKKKSGPNKHRSKSSKNHVGNVGQCTGQMNTLAQPHGSGALSTAHTSSPESSPVPSPVVEKEVIKRAVSDTVEVMKTAAATAKDDEPPSRKSGEDKKSCAESLNRPTKTKSSRKKSRRHTMAGDPSATTKPSSSEVSLPLDRLSDLDGPNFDLGDTLRSPKQQIIESNPNKALHLISQLRIHDFAWILRSSREWTYGIVADFPERGEESSIRFLMGSNTHL</sequence>
<name>A0AAD8XVQ9_9STRA</name>
<dbReference type="Gene3D" id="3.90.550.20">
    <property type="match status" value="1"/>
</dbReference>
<feature type="region of interest" description="Disordered" evidence="1">
    <location>
        <begin position="532"/>
        <end position="617"/>
    </location>
</feature>
<feature type="compositionally biased region" description="Low complexity" evidence="1">
    <location>
        <begin position="370"/>
        <end position="385"/>
    </location>
</feature>
<keyword evidence="3" id="KW-1185">Reference proteome</keyword>
<proteinExistence type="predicted"/>
<feature type="compositionally biased region" description="Basic residues" evidence="1">
    <location>
        <begin position="352"/>
        <end position="362"/>
    </location>
</feature>
<feature type="compositionally biased region" description="Polar residues" evidence="1">
    <location>
        <begin position="534"/>
        <end position="546"/>
    </location>
</feature>
<feature type="compositionally biased region" description="Low complexity" evidence="1">
    <location>
        <begin position="303"/>
        <end position="312"/>
    </location>
</feature>
<feature type="compositionally biased region" description="Polar residues" evidence="1">
    <location>
        <begin position="1040"/>
        <end position="1050"/>
    </location>
</feature>
<feature type="region of interest" description="Disordered" evidence="1">
    <location>
        <begin position="279"/>
        <end position="391"/>
    </location>
</feature>
<feature type="compositionally biased region" description="Basic and acidic residues" evidence="1">
    <location>
        <begin position="996"/>
        <end position="1013"/>
    </location>
</feature>
<dbReference type="EMBL" id="JATAAI010000039">
    <property type="protein sequence ID" value="KAK1734377.1"/>
    <property type="molecule type" value="Genomic_DNA"/>
</dbReference>
<reference evidence="2" key="1">
    <citation type="submission" date="2023-06" db="EMBL/GenBank/DDBJ databases">
        <title>Survivors Of The Sea: Transcriptome response of Skeletonema marinoi to long-term dormancy.</title>
        <authorList>
            <person name="Pinder M.I.M."/>
            <person name="Kourtchenko O."/>
            <person name="Robertson E.K."/>
            <person name="Larsson T."/>
            <person name="Maumus F."/>
            <person name="Osuna-Cruz C.M."/>
            <person name="Vancaester E."/>
            <person name="Stenow R."/>
            <person name="Vandepoele K."/>
            <person name="Ploug H."/>
            <person name="Bruchert V."/>
            <person name="Godhe A."/>
            <person name="Topel M."/>
        </authorList>
    </citation>
    <scope>NUCLEOTIDE SEQUENCE</scope>
    <source>
        <strain evidence="2">R05AC</strain>
    </source>
</reference>
<dbReference type="SUPFAM" id="SSF53448">
    <property type="entry name" value="Nucleotide-diphospho-sugar transferases"/>
    <property type="match status" value="1"/>
</dbReference>
<gene>
    <name evidence="2" type="ORF">QTG54_014884</name>
</gene>
<feature type="compositionally biased region" description="Polar residues" evidence="1">
    <location>
        <begin position="937"/>
        <end position="947"/>
    </location>
</feature>
<feature type="region of interest" description="Disordered" evidence="1">
    <location>
        <begin position="992"/>
        <end position="1069"/>
    </location>
</feature>
<feature type="compositionally biased region" description="Basic residues" evidence="1">
    <location>
        <begin position="918"/>
        <end position="930"/>
    </location>
</feature>
<feature type="compositionally biased region" description="Low complexity" evidence="1">
    <location>
        <begin position="863"/>
        <end position="874"/>
    </location>
</feature>
<evidence type="ECO:0008006" key="4">
    <source>
        <dbReference type="Google" id="ProtNLM"/>
    </source>
</evidence>
<feature type="compositionally biased region" description="Polar residues" evidence="1">
    <location>
        <begin position="218"/>
        <end position="228"/>
    </location>
</feature>
<protein>
    <recommendedName>
        <fullName evidence="4">Alpha 1,4-glycosyltransferase domain-containing protein</fullName>
    </recommendedName>
</protein>
<feature type="region of interest" description="Disordered" evidence="1">
    <location>
        <begin position="187"/>
        <end position="228"/>
    </location>
</feature>
<organism evidence="2 3">
    <name type="scientific">Skeletonema marinoi</name>
    <dbReference type="NCBI Taxonomy" id="267567"/>
    <lineage>
        <taxon>Eukaryota</taxon>
        <taxon>Sar</taxon>
        <taxon>Stramenopiles</taxon>
        <taxon>Ochrophyta</taxon>
        <taxon>Bacillariophyta</taxon>
        <taxon>Coscinodiscophyceae</taxon>
        <taxon>Thalassiosirophycidae</taxon>
        <taxon>Thalassiosirales</taxon>
        <taxon>Skeletonemataceae</taxon>
        <taxon>Skeletonema</taxon>
        <taxon>Skeletonema marinoi-dohrnii complex</taxon>
    </lineage>
</organism>
<feature type="compositionally biased region" description="Basic and acidic residues" evidence="1">
    <location>
        <begin position="450"/>
        <end position="460"/>
    </location>
</feature>
<evidence type="ECO:0000313" key="3">
    <source>
        <dbReference type="Proteomes" id="UP001224775"/>
    </source>
</evidence>
<evidence type="ECO:0000313" key="2">
    <source>
        <dbReference type="EMBL" id="KAK1734377.1"/>
    </source>
</evidence>
<feature type="compositionally biased region" description="Basic residues" evidence="1">
    <location>
        <begin position="565"/>
        <end position="579"/>
    </location>
</feature>
<dbReference type="Pfam" id="PF04488">
    <property type="entry name" value="Gly_transf_sug"/>
    <property type="match status" value="1"/>
</dbReference>
<dbReference type="Proteomes" id="UP001224775">
    <property type="component" value="Unassembled WGS sequence"/>
</dbReference>
<dbReference type="InterPro" id="IPR007577">
    <property type="entry name" value="GlycoTrfase_DXD_sugar-bd_CS"/>
</dbReference>
<accession>A0AAD8XVQ9</accession>
<dbReference type="InterPro" id="IPR029044">
    <property type="entry name" value="Nucleotide-diphossugar_trans"/>
</dbReference>
<feature type="region of interest" description="Disordered" evidence="1">
    <location>
        <begin position="416"/>
        <end position="465"/>
    </location>
</feature>
<feature type="compositionally biased region" description="Low complexity" evidence="1">
    <location>
        <begin position="842"/>
        <end position="854"/>
    </location>
</feature>
<feature type="compositionally biased region" description="Basic residues" evidence="1">
    <location>
        <begin position="421"/>
        <end position="433"/>
    </location>
</feature>
<evidence type="ECO:0000256" key="1">
    <source>
        <dbReference type="SAM" id="MobiDB-lite"/>
    </source>
</evidence>
<feature type="compositionally biased region" description="Polar residues" evidence="1">
    <location>
        <begin position="588"/>
        <end position="600"/>
    </location>
</feature>